<dbReference type="PANTHER" id="PTHR37329:SF1">
    <property type="entry name" value="KINETOCHORE PROTEIN SOS7"/>
    <property type="match status" value="1"/>
</dbReference>
<dbReference type="InterPro" id="IPR037475">
    <property type="entry name" value="Sos7"/>
</dbReference>
<organism evidence="2 3">
    <name type="scientific">Lipomyces starkeyi NRRL Y-11557</name>
    <dbReference type="NCBI Taxonomy" id="675824"/>
    <lineage>
        <taxon>Eukaryota</taxon>
        <taxon>Fungi</taxon>
        <taxon>Dikarya</taxon>
        <taxon>Ascomycota</taxon>
        <taxon>Saccharomycotina</taxon>
        <taxon>Lipomycetes</taxon>
        <taxon>Lipomycetales</taxon>
        <taxon>Lipomycetaceae</taxon>
        <taxon>Lipomyces</taxon>
    </lineage>
</organism>
<dbReference type="GO" id="GO:0000776">
    <property type="term" value="C:kinetochore"/>
    <property type="evidence" value="ECO:0007669"/>
    <property type="project" value="InterPro"/>
</dbReference>
<evidence type="ECO:0000313" key="2">
    <source>
        <dbReference type="EMBL" id="ODQ73052.1"/>
    </source>
</evidence>
<evidence type="ECO:0000259" key="1">
    <source>
        <dbReference type="Pfam" id="PF20882"/>
    </source>
</evidence>
<dbReference type="Pfam" id="PF20882">
    <property type="entry name" value="Sos7"/>
    <property type="match status" value="1"/>
</dbReference>
<dbReference type="OrthoDB" id="4096943at2759"/>
<name>A0A1E3Q7D4_LIPST</name>
<dbReference type="GO" id="GO:0051315">
    <property type="term" value="P:attachment of mitotic spindle microtubules to kinetochore"/>
    <property type="evidence" value="ECO:0007669"/>
    <property type="project" value="TreeGrafter"/>
</dbReference>
<dbReference type="AlphaFoldDB" id="A0A1E3Q7D4"/>
<dbReference type="Proteomes" id="UP000094385">
    <property type="component" value="Unassembled WGS sequence"/>
</dbReference>
<evidence type="ECO:0000313" key="3">
    <source>
        <dbReference type="Proteomes" id="UP000094385"/>
    </source>
</evidence>
<sequence>MSTATEDFSSHHRQILAKFTTVRLNIAAQENDFKEWTMRSSIALGNGSPVCSPARKIQSMPVDCSNPAAIEVELKDFKELFSKLKVTYLEQETKETFLRAILDDDEEKASDEASERKDLGVWRVGQLDLDEATQRNLGLKQLLVDKKKALQNASNEIAALVEEVCDSVFRYLRV</sequence>
<dbReference type="PANTHER" id="PTHR37329">
    <property type="entry name" value="KINETOCHORE PROTEIN SOS7"/>
    <property type="match status" value="1"/>
</dbReference>
<dbReference type="GO" id="GO:0034501">
    <property type="term" value="P:protein localization to kinetochore"/>
    <property type="evidence" value="ECO:0007669"/>
    <property type="project" value="InterPro"/>
</dbReference>
<keyword evidence="3" id="KW-1185">Reference proteome</keyword>
<dbReference type="STRING" id="675824.A0A1E3Q7D4"/>
<reference evidence="2 3" key="1">
    <citation type="journal article" date="2016" name="Proc. Natl. Acad. Sci. U.S.A.">
        <title>Comparative genomics of biotechnologically important yeasts.</title>
        <authorList>
            <person name="Riley R."/>
            <person name="Haridas S."/>
            <person name="Wolfe K.H."/>
            <person name="Lopes M.R."/>
            <person name="Hittinger C.T."/>
            <person name="Goeker M."/>
            <person name="Salamov A.A."/>
            <person name="Wisecaver J.H."/>
            <person name="Long T.M."/>
            <person name="Calvey C.H."/>
            <person name="Aerts A.L."/>
            <person name="Barry K.W."/>
            <person name="Choi C."/>
            <person name="Clum A."/>
            <person name="Coughlan A.Y."/>
            <person name="Deshpande S."/>
            <person name="Douglass A.P."/>
            <person name="Hanson S.J."/>
            <person name="Klenk H.-P."/>
            <person name="LaButti K.M."/>
            <person name="Lapidus A."/>
            <person name="Lindquist E.A."/>
            <person name="Lipzen A.M."/>
            <person name="Meier-Kolthoff J.P."/>
            <person name="Ohm R.A."/>
            <person name="Otillar R.P."/>
            <person name="Pangilinan J.L."/>
            <person name="Peng Y."/>
            <person name="Rokas A."/>
            <person name="Rosa C.A."/>
            <person name="Scheuner C."/>
            <person name="Sibirny A.A."/>
            <person name="Slot J.C."/>
            <person name="Stielow J.B."/>
            <person name="Sun H."/>
            <person name="Kurtzman C.P."/>
            <person name="Blackwell M."/>
            <person name="Grigoriev I.V."/>
            <person name="Jeffries T.W."/>
        </authorList>
    </citation>
    <scope>NUCLEOTIDE SEQUENCE [LARGE SCALE GENOMIC DNA]</scope>
    <source>
        <strain evidence="2 3">NRRL Y-11557</strain>
    </source>
</reference>
<protein>
    <recommendedName>
        <fullName evidence="1">Kinetochore protein Sos7 coiled-coil domain-containing protein</fullName>
    </recommendedName>
</protein>
<accession>A0A1E3Q7D4</accession>
<feature type="domain" description="Kinetochore protein Sos7 coiled-coil" evidence="1">
    <location>
        <begin position="79"/>
        <end position="113"/>
    </location>
</feature>
<dbReference type="EMBL" id="KV454294">
    <property type="protein sequence ID" value="ODQ73052.1"/>
    <property type="molecule type" value="Genomic_DNA"/>
</dbReference>
<dbReference type="InterPro" id="IPR048781">
    <property type="entry name" value="Sos7_CC"/>
</dbReference>
<gene>
    <name evidence="2" type="ORF">LIPSTDRAFT_283223</name>
</gene>
<proteinExistence type="predicted"/>